<dbReference type="InterPro" id="IPR012340">
    <property type="entry name" value="NA-bd_OB-fold"/>
</dbReference>
<dbReference type="HOGENOM" id="CLU_007764_2_1_0"/>
<dbReference type="SMART" id="SM00532">
    <property type="entry name" value="LIGANc"/>
    <property type="match status" value="1"/>
</dbReference>
<dbReference type="Gene3D" id="1.10.150.20">
    <property type="entry name" value="5' to 3' exonuclease, C-terminal subdomain"/>
    <property type="match status" value="2"/>
</dbReference>
<keyword evidence="7 14" id="KW-0227">DNA damage</keyword>
<dbReference type="InterPro" id="IPR001357">
    <property type="entry name" value="BRCT_dom"/>
</dbReference>
<feature type="binding site" evidence="14">
    <location>
        <position position="420"/>
    </location>
    <ligand>
        <name>Zn(2+)</name>
        <dbReference type="ChEBI" id="CHEBI:29105"/>
    </ligand>
</feature>
<evidence type="ECO:0000256" key="1">
    <source>
        <dbReference type="ARBA" id="ARBA00004067"/>
    </source>
</evidence>
<dbReference type="InterPro" id="IPR010994">
    <property type="entry name" value="RuvA_2-like"/>
</dbReference>
<reference evidence="17 18" key="1">
    <citation type="journal article" date="2015" name="PeerJ">
        <title>First genomic representation of candidate bacterial phylum KSB3 points to enhanced environmental sensing as a trigger of wastewater bulking.</title>
        <authorList>
            <person name="Sekiguchi Y."/>
            <person name="Ohashi A."/>
            <person name="Parks D.H."/>
            <person name="Yamauchi T."/>
            <person name="Tyson G.W."/>
            <person name="Hugenholtz P."/>
        </authorList>
    </citation>
    <scope>NUCLEOTIDE SEQUENCE [LARGE SCALE GENOMIC DNA]</scope>
</reference>
<keyword evidence="6 14" id="KW-0479">Metal-binding</keyword>
<name>A0A081BMT1_9BACT</name>
<proteinExistence type="inferred from homology"/>
<keyword evidence="9 14" id="KW-0460">Magnesium</keyword>
<keyword evidence="8 14" id="KW-0862">Zinc</keyword>
<feature type="binding site" evidence="14">
    <location>
        <position position="417"/>
    </location>
    <ligand>
        <name>Zn(2+)</name>
        <dbReference type="ChEBI" id="CHEBI:29105"/>
    </ligand>
</feature>
<dbReference type="FunFam" id="3.30.470.30:FF:000001">
    <property type="entry name" value="DNA ligase"/>
    <property type="match status" value="1"/>
</dbReference>
<dbReference type="GO" id="GO:0046872">
    <property type="term" value="F:metal ion binding"/>
    <property type="evidence" value="ECO:0007669"/>
    <property type="project" value="UniProtKB-KW"/>
</dbReference>
<dbReference type="Gene3D" id="1.10.287.610">
    <property type="entry name" value="Helix hairpin bin"/>
    <property type="match status" value="1"/>
</dbReference>
<keyword evidence="18" id="KW-1185">Reference proteome</keyword>
<dbReference type="InterPro" id="IPR004149">
    <property type="entry name" value="Znf_DNAligase_C4"/>
</dbReference>
<dbReference type="InterPro" id="IPR041663">
    <property type="entry name" value="DisA/LigA_HHH"/>
</dbReference>
<evidence type="ECO:0000256" key="15">
    <source>
        <dbReference type="RuleBase" id="RU000618"/>
    </source>
</evidence>
<keyword evidence="4 14" id="KW-0436">Ligase</keyword>
<accession>A0A081BMT1</accession>
<comment type="catalytic activity">
    <reaction evidence="12 14 15">
        <text>NAD(+) + (deoxyribonucleotide)n-3'-hydroxyl + 5'-phospho-(deoxyribonucleotide)m = (deoxyribonucleotide)n+m + AMP + beta-nicotinamide D-nucleotide.</text>
        <dbReference type="EC" id="6.5.1.2"/>
    </reaction>
</comment>
<protein>
    <recommendedName>
        <fullName evidence="3 14">DNA ligase</fullName>
        <ecNumber evidence="2 14">6.5.1.2</ecNumber>
    </recommendedName>
    <alternativeName>
        <fullName evidence="14">Polydeoxyribonucleotide synthase [NAD(+)]</fullName>
    </alternativeName>
</protein>
<evidence type="ECO:0000256" key="3">
    <source>
        <dbReference type="ARBA" id="ARBA00013308"/>
    </source>
</evidence>
<dbReference type="SMART" id="SM00292">
    <property type="entry name" value="BRCT"/>
    <property type="match status" value="1"/>
</dbReference>
<evidence type="ECO:0000256" key="9">
    <source>
        <dbReference type="ARBA" id="ARBA00022842"/>
    </source>
</evidence>
<dbReference type="Pfam" id="PF00533">
    <property type="entry name" value="BRCT"/>
    <property type="match status" value="1"/>
</dbReference>
<keyword evidence="5 14" id="KW-0235">DNA replication</keyword>
<comment type="function">
    <text evidence="1 14">DNA ligase that catalyzes the formation of phosphodiester linkages between 5'-phosphoryl and 3'-hydroxyl groups in double-stranded DNA using NAD as a coenzyme and as the energy source for the reaction. It is essential for DNA replication and repair of damaged DNA.</text>
</comment>
<dbReference type="FunFam" id="2.40.50.140:FF:000012">
    <property type="entry name" value="DNA ligase"/>
    <property type="match status" value="1"/>
</dbReference>
<dbReference type="EC" id="6.5.1.2" evidence="2 14"/>
<dbReference type="GO" id="GO:0005829">
    <property type="term" value="C:cytosol"/>
    <property type="evidence" value="ECO:0007669"/>
    <property type="project" value="TreeGrafter"/>
</dbReference>
<dbReference type="InterPro" id="IPR018239">
    <property type="entry name" value="DNA_ligase_AS"/>
</dbReference>
<evidence type="ECO:0000256" key="13">
    <source>
        <dbReference type="ARBA" id="ARBA00060881"/>
    </source>
</evidence>
<dbReference type="InterPro" id="IPR004150">
    <property type="entry name" value="NAD_DNA_ligase_OB"/>
</dbReference>
<dbReference type="SUPFAM" id="SSF50249">
    <property type="entry name" value="Nucleic acid-binding proteins"/>
    <property type="match status" value="1"/>
</dbReference>
<dbReference type="PROSITE" id="PS01056">
    <property type="entry name" value="DNA_LIGASE_N2"/>
    <property type="match status" value="1"/>
</dbReference>
<dbReference type="InterPro" id="IPR036420">
    <property type="entry name" value="BRCT_dom_sf"/>
</dbReference>
<organism evidence="17 18">
    <name type="scientific">Candidatus Moduliflexus flocculans</name>
    <dbReference type="NCBI Taxonomy" id="1499966"/>
    <lineage>
        <taxon>Bacteria</taxon>
        <taxon>Candidatus Moduliflexota</taxon>
        <taxon>Candidatus Moduliflexia</taxon>
        <taxon>Candidatus Moduliflexales</taxon>
        <taxon>Candidatus Moduliflexaceae</taxon>
    </lineage>
</organism>
<dbReference type="PROSITE" id="PS50172">
    <property type="entry name" value="BRCT"/>
    <property type="match status" value="1"/>
</dbReference>
<keyword evidence="10 14" id="KW-0520">NAD</keyword>
<feature type="binding site" evidence="14">
    <location>
        <position position="184"/>
    </location>
    <ligand>
        <name>NAD(+)</name>
        <dbReference type="ChEBI" id="CHEBI:57540"/>
    </ligand>
</feature>
<dbReference type="Pfam" id="PF12826">
    <property type="entry name" value="HHH_2"/>
    <property type="match status" value="1"/>
</dbReference>
<evidence type="ECO:0000256" key="8">
    <source>
        <dbReference type="ARBA" id="ARBA00022833"/>
    </source>
</evidence>
<feature type="binding site" evidence="14">
    <location>
        <position position="138"/>
    </location>
    <ligand>
        <name>NAD(+)</name>
        <dbReference type="ChEBI" id="CHEBI:57540"/>
    </ligand>
</feature>
<dbReference type="InterPro" id="IPR013840">
    <property type="entry name" value="DNAligase_N"/>
</dbReference>
<evidence type="ECO:0000256" key="7">
    <source>
        <dbReference type="ARBA" id="ARBA00022763"/>
    </source>
</evidence>
<evidence type="ECO:0000313" key="18">
    <source>
        <dbReference type="Proteomes" id="UP000030700"/>
    </source>
</evidence>
<dbReference type="STRING" id="1499966.U14_02942"/>
<dbReference type="InterPro" id="IPR001679">
    <property type="entry name" value="DNA_ligase"/>
</dbReference>
<dbReference type="PANTHER" id="PTHR23389:SF9">
    <property type="entry name" value="DNA LIGASE"/>
    <property type="match status" value="1"/>
</dbReference>
<dbReference type="SUPFAM" id="SSF47781">
    <property type="entry name" value="RuvA domain 2-like"/>
    <property type="match status" value="1"/>
</dbReference>
<dbReference type="GO" id="GO:0006281">
    <property type="term" value="P:DNA repair"/>
    <property type="evidence" value="ECO:0007669"/>
    <property type="project" value="UniProtKB-KW"/>
</dbReference>
<feature type="binding site" evidence="14">
    <location>
        <begin position="83"/>
        <end position="84"/>
    </location>
    <ligand>
        <name>NAD(+)</name>
        <dbReference type="ChEBI" id="CHEBI:57540"/>
    </ligand>
</feature>
<evidence type="ECO:0000256" key="14">
    <source>
        <dbReference type="HAMAP-Rule" id="MF_01588"/>
    </source>
</evidence>
<feature type="active site" description="N6-AMP-lysine intermediate" evidence="14">
    <location>
        <position position="117"/>
    </location>
</feature>
<dbReference type="Pfam" id="PF03120">
    <property type="entry name" value="OB_DNA_ligase"/>
    <property type="match status" value="1"/>
</dbReference>
<dbReference type="SUPFAM" id="SSF56091">
    <property type="entry name" value="DNA ligase/mRNA capping enzyme, catalytic domain"/>
    <property type="match status" value="1"/>
</dbReference>
<comment type="cofactor">
    <cofactor evidence="14">
        <name>Mg(2+)</name>
        <dbReference type="ChEBI" id="CHEBI:18420"/>
    </cofactor>
    <cofactor evidence="14">
        <name>Mn(2+)</name>
        <dbReference type="ChEBI" id="CHEBI:29035"/>
    </cofactor>
</comment>
<feature type="binding site" evidence="14">
    <location>
        <position position="323"/>
    </location>
    <ligand>
        <name>NAD(+)</name>
        <dbReference type="ChEBI" id="CHEBI:57540"/>
    </ligand>
</feature>
<dbReference type="Gene3D" id="6.20.10.30">
    <property type="match status" value="1"/>
</dbReference>
<feature type="binding site" evidence="14">
    <location>
        <position position="299"/>
    </location>
    <ligand>
        <name>NAD(+)</name>
        <dbReference type="ChEBI" id="CHEBI:57540"/>
    </ligand>
</feature>
<sequence>MSDTQLLQELETLRSDIRRHNKLYYVDDNPEVSDAEYDRLMRRLQEIEAARPELITPDSPTQRVGAAPLKEFGTVTHNVPMLSLANAMDEEELKEFDQRVKRALSTTADIEYVFEPKIDGLAFEAIYEHGVFVSGSTRGDGVTGEDVTQNLKTVKAIPLRLSQELDADGKPTFPLPSRLEVRGEVYMDKADFAKLNKEREQTGEPLFANPRNSAAGSLRQLDPTITAKRPLKAFFYALGQVEGISFASQFEMLAMFRKMGLPTAFHYRCQSIEEVLQRYHELHERRDSLPYEIDGSVVKVNSFQLQQELGMISRSPRWAIAFKFPATQETTTINDIIVQVGRTGALTPVAVLEPVNLRGVLVSRATLHNQDEIERKDIRIGDTAVIQRAGDVIPEVVKIIDTKRTGNEQKFVMPTQCPVCKGAVVRPAGEAVHRCTNHDCPAKQIGHLEHFVSKRAMNIDGVSSKLLELFIDNGLIKDAADLYSITKAQLLPLERMADKSAENVIQAIEKSKQPELWRFIFALGIRHVGEHTAKVLAKHFGSLDKLRQATEAELTTVYEIGTEVAKSVAQFFQKPETDMLLKKFAAAGIQIVNPQSAAGAQPLAGKSFVLTGTLATMTRDAAKEMIEKAGGRVASSVSKNTDYVVAGSDAGSKLAKAQQLGVTVLSEEEFQALLNE</sequence>
<dbReference type="FunFam" id="1.10.150.20:FF:000007">
    <property type="entry name" value="DNA ligase"/>
    <property type="match status" value="1"/>
</dbReference>
<dbReference type="NCBIfam" id="TIGR00575">
    <property type="entry name" value="dnlj"/>
    <property type="match status" value="1"/>
</dbReference>
<evidence type="ECO:0000313" key="17">
    <source>
        <dbReference type="EMBL" id="GAK51697.1"/>
    </source>
</evidence>
<dbReference type="CDD" id="cd00114">
    <property type="entry name" value="LIGANc"/>
    <property type="match status" value="1"/>
</dbReference>
<dbReference type="Gene3D" id="2.40.50.140">
    <property type="entry name" value="Nucleic acid-binding proteins"/>
    <property type="match status" value="1"/>
</dbReference>
<dbReference type="Pfam" id="PF01653">
    <property type="entry name" value="DNA_ligase_aden"/>
    <property type="match status" value="1"/>
</dbReference>
<feature type="domain" description="BRCT" evidence="16">
    <location>
        <begin position="598"/>
        <end position="676"/>
    </location>
</feature>
<evidence type="ECO:0000256" key="11">
    <source>
        <dbReference type="ARBA" id="ARBA00023204"/>
    </source>
</evidence>
<dbReference type="PROSITE" id="PS01055">
    <property type="entry name" value="DNA_LIGASE_N1"/>
    <property type="match status" value="1"/>
</dbReference>
<dbReference type="Proteomes" id="UP000030700">
    <property type="component" value="Unassembled WGS sequence"/>
</dbReference>
<dbReference type="InterPro" id="IPR033136">
    <property type="entry name" value="DNA_ligase_CS"/>
</dbReference>
<dbReference type="HAMAP" id="MF_01588">
    <property type="entry name" value="DNA_ligase_A"/>
    <property type="match status" value="1"/>
</dbReference>
<dbReference type="NCBIfam" id="NF005932">
    <property type="entry name" value="PRK07956.1"/>
    <property type="match status" value="1"/>
</dbReference>
<evidence type="ECO:0000259" key="16">
    <source>
        <dbReference type="PROSITE" id="PS50172"/>
    </source>
</evidence>
<keyword evidence="11 14" id="KW-0234">DNA repair</keyword>
<evidence type="ECO:0000256" key="10">
    <source>
        <dbReference type="ARBA" id="ARBA00023027"/>
    </source>
</evidence>
<comment type="similarity">
    <text evidence="13 14">Belongs to the NAD-dependent DNA ligase family. LigA subfamily.</text>
</comment>
<evidence type="ECO:0000256" key="12">
    <source>
        <dbReference type="ARBA" id="ARBA00034005"/>
    </source>
</evidence>
<dbReference type="Gene3D" id="3.30.470.30">
    <property type="entry name" value="DNA ligase/mRNA capping enzyme"/>
    <property type="match status" value="1"/>
</dbReference>
<dbReference type="GO" id="GO:0003911">
    <property type="term" value="F:DNA ligase (NAD+) activity"/>
    <property type="evidence" value="ECO:0007669"/>
    <property type="project" value="UniProtKB-UniRule"/>
</dbReference>
<dbReference type="FunFam" id="3.40.50.10190:FF:000054">
    <property type="entry name" value="DNA ligase"/>
    <property type="match status" value="1"/>
</dbReference>
<feature type="binding site" evidence="14">
    <location>
        <position position="115"/>
    </location>
    <ligand>
        <name>NAD(+)</name>
        <dbReference type="ChEBI" id="CHEBI:57540"/>
    </ligand>
</feature>
<evidence type="ECO:0000256" key="6">
    <source>
        <dbReference type="ARBA" id="ARBA00022723"/>
    </source>
</evidence>
<dbReference type="EMBL" id="DF820457">
    <property type="protein sequence ID" value="GAK51697.1"/>
    <property type="molecule type" value="Genomic_DNA"/>
</dbReference>
<comment type="caution">
    <text evidence="14">Lacks conserved residue(s) required for the propagation of feature annotation.</text>
</comment>
<dbReference type="AlphaFoldDB" id="A0A081BMT1"/>
<feature type="binding site" evidence="14">
    <location>
        <position position="440"/>
    </location>
    <ligand>
        <name>Zn(2+)</name>
        <dbReference type="ChEBI" id="CHEBI:29105"/>
    </ligand>
</feature>
<keyword evidence="14" id="KW-0464">Manganese</keyword>
<dbReference type="CDD" id="cd17748">
    <property type="entry name" value="BRCT_DNA_ligase_like"/>
    <property type="match status" value="1"/>
</dbReference>
<evidence type="ECO:0000256" key="2">
    <source>
        <dbReference type="ARBA" id="ARBA00012722"/>
    </source>
</evidence>
<gene>
    <name evidence="14" type="primary">ligA</name>
    <name evidence="17" type="ORF">U14_02942</name>
</gene>
<evidence type="ECO:0000256" key="4">
    <source>
        <dbReference type="ARBA" id="ARBA00022598"/>
    </source>
</evidence>
<dbReference type="GO" id="GO:0006260">
    <property type="term" value="P:DNA replication"/>
    <property type="evidence" value="ECO:0007669"/>
    <property type="project" value="UniProtKB-KW"/>
</dbReference>
<dbReference type="PIRSF" id="PIRSF001604">
    <property type="entry name" value="LigA"/>
    <property type="match status" value="1"/>
</dbReference>
<dbReference type="InterPro" id="IPR013839">
    <property type="entry name" value="DNAligase_adenylation"/>
</dbReference>
<dbReference type="Pfam" id="PF03119">
    <property type="entry name" value="DNA_ligase_ZBD"/>
    <property type="match status" value="1"/>
</dbReference>
<feature type="binding site" evidence="14">
    <location>
        <begin position="34"/>
        <end position="38"/>
    </location>
    <ligand>
        <name>NAD(+)</name>
        <dbReference type="ChEBI" id="CHEBI:57540"/>
    </ligand>
</feature>
<dbReference type="Gene3D" id="3.40.50.10190">
    <property type="entry name" value="BRCT domain"/>
    <property type="match status" value="1"/>
</dbReference>
<dbReference type="FunFam" id="1.10.150.20:FF:000006">
    <property type="entry name" value="DNA ligase"/>
    <property type="match status" value="1"/>
</dbReference>
<dbReference type="PANTHER" id="PTHR23389">
    <property type="entry name" value="CHROMOSOME TRANSMISSION FIDELITY FACTOR 18"/>
    <property type="match status" value="1"/>
</dbReference>
<evidence type="ECO:0000256" key="5">
    <source>
        <dbReference type="ARBA" id="ARBA00022705"/>
    </source>
</evidence>
<dbReference type="FunFam" id="1.10.287.610:FF:000002">
    <property type="entry name" value="DNA ligase"/>
    <property type="match status" value="1"/>
</dbReference>
<dbReference type="SUPFAM" id="SSF52113">
    <property type="entry name" value="BRCT domain"/>
    <property type="match status" value="1"/>
</dbReference>